<dbReference type="EMBL" id="RJJX01000005">
    <property type="protein sequence ID" value="RUT79034.1"/>
    <property type="molecule type" value="Genomic_DNA"/>
</dbReference>
<keyword evidence="2" id="KW-1133">Transmembrane helix</keyword>
<feature type="coiled-coil region" evidence="1">
    <location>
        <begin position="57"/>
        <end position="88"/>
    </location>
</feature>
<evidence type="ECO:0000256" key="2">
    <source>
        <dbReference type="SAM" id="Phobius"/>
    </source>
</evidence>
<gene>
    <name evidence="3" type="ORF">DLK05_06030</name>
</gene>
<evidence type="ECO:0000313" key="3">
    <source>
        <dbReference type="EMBL" id="RUT79034.1"/>
    </source>
</evidence>
<proteinExistence type="predicted"/>
<organism evidence="3 4">
    <name type="scientific">Ancylomarina longa</name>
    <dbReference type="NCBI Taxonomy" id="2487017"/>
    <lineage>
        <taxon>Bacteria</taxon>
        <taxon>Pseudomonadati</taxon>
        <taxon>Bacteroidota</taxon>
        <taxon>Bacteroidia</taxon>
        <taxon>Marinilabiliales</taxon>
        <taxon>Marinifilaceae</taxon>
        <taxon>Ancylomarina</taxon>
    </lineage>
</organism>
<sequence length="206" mass="22677">MSLFNKKTKNSIKSLGKTLTQKGLPLLASALTGGVGGPILNMVADVLGINSTDSNDLEKAIQNNPDAIVKLKELEMKHREKLQRLSLEIARVDFERDQAYLSDKVSARSREVEITKATGHRDVNLYILAWTVVAAFFILTGILIYKPLSQDASGYINQLFGAMATGFGLVLSYFFGSSRSSAVKQDMLHEHSMKLAQQDPFRDAKG</sequence>
<evidence type="ECO:0000313" key="4">
    <source>
        <dbReference type="Proteomes" id="UP000282985"/>
    </source>
</evidence>
<feature type="transmembrane region" description="Helical" evidence="2">
    <location>
        <begin position="125"/>
        <end position="144"/>
    </location>
</feature>
<keyword evidence="2" id="KW-0472">Membrane</keyword>
<protein>
    <submittedName>
        <fullName evidence="3">Uncharacterized protein</fullName>
    </submittedName>
</protein>
<keyword evidence="4" id="KW-1185">Reference proteome</keyword>
<evidence type="ECO:0000256" key="1">
    <source>
        <dbReference type="SAM" id="Coils"/>
    </source>
</evidence>
<dbReference type="Proteomes" id="UP000282985">
    <property type="component" value="Unassembled WGS sequence"/>
</dbReference>
<comment type="caution">
    <text evidence="3">The sequence shown here is derived from an EMBL/GenBank/DDBJ whole genome shotgun (WGS) entry which is preliminary data.</text>
</comment>
<feature type="transmembrane region" description="Helical" evidence="2">
    <location>
        <begin position="156"/>
        <end position="175"/>
    </location>
</feature>
<accession>A0A434AWY8</accession>
<dbReference type="AlphaFoldDB" id="A0A434AWY8"/>
<keyword evidence="1" id="KW-0175">Coiled coil</keyword>
<keyword evidence="2" id="KW-0812">Transmembrane</keyword>
<reference evidence="3 4" key="1">
    <citation type="submission" date="2018-11" db="EMBL/GenBank/DDBJ databases">
        <title>Parancylomarina longa gen. nov., sp. nov., isolated from sediments of southern Okinawa.</title>
        <authorList>
            <person name="Fu T."/>
        </authorList>
    </citation>
    <scope>NUCLEOTIDE SEQUENCE [LARGE SCALE GENOMIC DNA]</scope>
    <source>
        <strain evidence="3 4">T3-2 S1-C</strain>
    </source>
</reference>
<name>A0A434AWY8_9BACT</name>